<evidence type="ECO:0000256" key="1">
    <source>
        <dbReference type="SAM" id="MobiDB-lite"/>
    </source>
</evidence>
<protein>
    <submittedName>
        <fullName evidence="2">Acyl-coenzyme A synthetase/AMP-(Fatty) acid ligase</fullName>
    </submittedName>
</protein>
<keyword evidence="3" id="KW-1185">Reference proteome</keyword>
<reference evidence="2 3" key="1">
    <citation type="submission" date="2024-02" db="EMBL/GenBank/DDBJ databases">
        <title>Adaptive strategies in a cosmopolitan and abundant soil bacterium.</title>
        <authorList>
            <person name="Carini P."/>
        </authorList>
    </citation>
    <scope>NUCLEOTIDE SEQUENCE [LARGE SCALE GENOMIC DNA]</scope>
    <source>
        <strain evidence="2 3">AZCC 1608</strain>
    </source>
</reference>
<dbReference type="PANTHER" id="PTHR42921:SF1">
    <property type="entry name" value="ACETOACETYL-COA SYNTHETASE"/>
    <property type="match status" value="1"/>
</dbReference>
<dbReference type="Proteomes" id="UP001364224">
    <property type="component" value="Unassembled WGS sequence"/>
</dbReference>
<feature type="region of interest" description="Disordered" evidence="1">
    <location>
        <begin position="55"/>
        <end position="95"/>
    </location>
</feature>
<gene>
    <name evidence="2" type="ORF">V1286_003852</name>
</gene>
<comment type="caution">
    <text evidence="2">The sequence shown here is derived from an EMBL/GenBank/DDBJ whole genome shotgun (WGS) entry which is preliminary data.</text>
</comment>
<evidence type="ECO:0000313" key="2">
    <source>
        <dbReference type="EMBL" id="MEH2556323.1"/>
    </source>
</evidence>
<organism evidence="2 3">
    <name type="scientific">Bradyrhizobium algeriense</name>
    <dbReference type="NCBI Taxonomy" id="634784"/>
    <lineage>
        <taxon>Bacteria</taxon>
        <taxon>Pseudomonadati</taxon>
        <taxon>Pseudomonadota</taxon>
        <taxon>Alphaproteobacteria</taxon>
        <taxon>Hyphomicrobiales</taxon>
        <taxon>Nitrobacteraceae</taxon>
        <taxon>Bradyrhizobium</taxon>
    </lineage>
</organism>
<dbReference type="PANTHER" id="PTHR42921">
    <property type="entry name" value="ACETOACETYL-COA SYNTHETASE"/>
    <property type="match status" value="1"/>
</dbReference>
<evidence type="ECO:0000313" key="3">
    <source>
        <dbReference type="Proteomes" id="UP001364224"/>
    </source>
</evidence>
<dbReference type="EMBL" id="JAZHRV010000001">
    <property type="protein sequence ID" value="MEH2556323.1"/>
    <property type="molecule type" value="Genomic_DNA"/>
</dbReference>
<dbReference type="RefSeq" id="WP_334490264.1">
    <property type="nucleotide sequence ID" value="NZ_JAZHRV010000001.1"/>
</dbReference>
<proteinExistence type="predicted"/>
<dbReference type="GO" id="GO:0016874">
    <property type="term" value="F:ligase activity"/>
    <property type="evidence" value="ECO:0007669"/>
    <property type="project" value="UniProtKB-KW"/>
</dbReference>
<sequence>MVLLVVLRDGLVLRLAKHIRSELARAAGFPAFVPACIAQVEALAETFSGKRSETAARDAVNGRPVQNRDALQNPECLDAIRPSGHHGGWRQATTG</sequence>
<name>A0ABU8BCQ5_9BRAD</name>
<accession>A0ABU8BCQ5</accession>
<keyword evidence="2" id="KW-0436">Ligase</keyword>